<gene>
    <name evidence="5" type="ORF">SAMN04488035_1621</name>
</gene>
<dbReference type="InterPro" id="IPR050097">
    <property type="entry name" value="Ferredoxin-NADP_redctase_2"/>
</dbReference>
<dbReference type="InterPro" id="IPR036188">
    <property type="entry name" value="FAD/NAD-bd_sf"/>
</dbReference>
<name>A0A1I2G0H9_9MICO</name>
<dbReference type="InterPro" id="IPR023753">
    <property type="entry name" value="FAD/NAD-binding_dom"/>
</dbReference>
<evidence type="ECO:0000259" key="4">
    <source>
        <dbReference type="Pfam" id="PF07992"/>
    </source>
</evidence>
<evidence type="ECO:0000313" key="5">
    <source>
        <dbReference type="EMBL" id="SFF10587.1"/>
    </source>
</evidence>
<dbReference type="PRINTS" id="PR00469">
    <property type="entry name" value="PNDRDTASEII"/>
</dbReference>
<reference evidence="6" key="1">
    <citation type="submission" date="2016-10" db="EMBL/GenBank/DDBJ databases">
        <authorList>
            <person name="Varghese N."/>
            <person name="Submissions S."/>
        </authorList>
    </citation>
    <scope>NUCLEOTIDE SEQUENCE [LARGE SCALE GENOMIC DNA]</scope>
    <source>
        <strain evidence="6">DSM 19083</strain>
    </source>
</reference>
<dbReference type="SUPFAM" id="SSF51905">
    <property type="entry name" value="FAD/NAD(P)-binding domain"/>
    <property type="match status" value="1"/>
</dbReference>
<comment type="catalytic activity">
    <reaction evidence="3">
        <text>[thioredoxin]-dithiol + NADP(+) = [thioredoxin]-disulfide + NADPH + H(+)</text>
        <dbReference type="Rhea" id="RHEA:20345"/>
        <dbReference type="Rhea" id="RHEA-COMP:10698"/>
        <dbReference type="Rhea" id="RHEA-COMP:10700"/>
        <dbReference type="ChEBI" id="CHEBI:15378"/>
        <dbReference type="ChEBI" id="CHEBI:29950"/>
        <dbReference type="ChEBI" id="CHEBI:50058"/>
        <dbReference type="ChEBI" id="CHEBI:57783"/>
        <dbReference type="ChEBI" id="CHEBI:58349"/>
        <dbReference type="EC" id="1.8.1.9"/>
    </reaction>
</comment>
<sequence length="327" mass="34285">MNQTYDVVVIGGGPAGLSGAVALARARRSVLVIDSGAPRNTAAEHVHGYLGLEGIAPSELLARGRDEVTRYGGEVLAGEVTDVVGPAEASDAGPFTVRLADGRSVEARRLLVATGTRDGLPDIPGLAELWGRDVLHCPYCHGWEARDKKIGVLVTAPTSVDEALLLRQWSDDVTLYTHDTPLPDDAQRARLQARGVRIVEGEVTGVVTGADGRLSGVRLAGDTEHVEPCEALVVTPIIVARAEFLDVLSPEARTEAHDDEPLAWRLIGAGDGATDVPGIWVAGNVAQVEAQVVTSAAMGLRAAVAINADLVREDTDRAVAEQQSGGE</sequence>
<accession>A0A1I2G0H9</accession>
<protein>
    <submittedName>
        <fullName evidence="5">Thioredoxin reductase</fullName>
    </submittedName>
</protein>
<dbReference type="Pfam" id="PF07992">
    <property type="entry name" value="Pyr_redox_2"/>
    <property type="match status" value="1"/>
</dbReference>
<evidence type="ECO:0000313" key="6">
    <source>
        <dbReference type="Proteomes" id="UP000198520"/>
    </source>
</evidence>
<dbReference type="AlphaFoldDB" id="A0A1I2G0H9"/>
<dbReference type="EMBL" id="FONZ01000002">
    <property type="protein sequence ID" value="SFF10587.1"/>
    <property type="molecule type" value="Genomic_DNA"/>
</dbReference>
<dbReference type="PANTHER" id="PTHR48105">
    <property type="entry name" value="THIOREDOXIN REDUCTASE 1-RELATED-RELATED"/>
    <property type="match status" value="1"/>
</dbReference>
<dbReference type="GO" id="GO:0004791">
    <property type="term" value="F:thioredoxin-disulfide reductase (NADPH) activity"/>
    <property type="evidence" value="ECO:0007669"/>
    <property type="project" value="UniProtKB-EC"/>
</dbReference>
<feature type="domain" description="FAD/NAD(P)-binding" evidence="4">
    <location>
        <begin position="5"/>
        <end position="298"/>
    </location>
</feature>
<evidence type="ECO:0000256" key="2">
    <source>
        <dbReference type="ARBA" id="ARBA00023002"/>
    </source>
</evidence>
<keyword evidence="6" id="KW-1185">Reference proteome</keyword>
<dbReference type="STRING" id="285351.SAMN04488035_1621"/>
<organism evidence="5 6">
    <name type="scientific">Flavimobilis marinus</name>
    <dbReference type="NCBI Taxonomy" id="285351"/>
    <lineage>
        <taxon>Bacteria</taxon>
        <taxon>Bacillati</taxon>
        <taxon>Actinomycetota</taxon>
        <taxon>Actinomycetes</taxon>
        <taxon>Micrococcales</taxon>
        <taxon>Jonesiaceae</taxon>
        <taxon>Flavimobilis</taxon>
    </lineage>
</organism>
<dbReference type="Proteomes" id="UP000198520">
    <property type="component" value="Unassembled WGS sequence"/>
</dbReference>
<keyword evidence="2" id="KW-0560">Oxidoreductase</keyword>
<proteinExistence type="predicted"/>
<keyword evidence="1" id="KW-0285">Flavoprotein</keyword>
<evidence type="ECO:0000256" key="1">
    <source>
        <dbReference type="ARBA" id="ARBA00022630"/>
    </source>
</evidence>
<dbReference type="PRINTS" id="PR00368">
    <property type="entry name" value="FADPNR"/>
</dbReference>
<dbReference type="Gene3D" id="3.50.50.60">
    <property type="entry name" value="FAD/NAD(P)-binding domain"/>
    <property type="match status" value="2"/>
</dbReference>
<evidence type="ECO:0000256" key="3">
    <source>
        <dbReference type="ARBA" id="ARBA00048132"/>
    </source>
</evidence>